<protein>
    <submittedName>
        <fullName evidence="2">Uncharacterized protein</fullName>
    </submittedName>
</protein>
<sequence length="114" mass="12597">MTKADNDSRVIARKLLIFVTCFYLIYYLVSIVAVGSSRAGWSELGRFPFRINKEDFNPGGSGPALGARYAQDMGLHGQHCHPALGSLLPSLLLSITAEIVIYRLRDLREIALDS</sequence>
<keyword evidence="3" id="KW-1185">Reference proteome</keyword>
<feature type="transmembrane region" description="Helical" evidence="1">
    <location>
        <begin position="15"/>
        <end position="35"/>
    </location>
</feature>
<organism evidence="2 3">
    <name type="scientific">Haematococcus lacustris</name>
    <name type="common">Green alga</name>
    <name type="synonym">Haematococcus pluvialis</name>
    <dbReference type="NCBI Taxonomy" id="44745"/>
    <lineage>
        <taxon>Eukaryota</taxon>
        <taxon>Viridiplantae</taxon>
        <taxon>Chlorophyta</taxon>
        <taxon>core chlorophytes</taxon>
        <taxon>Chlorophyceae</taxon>
        <taxon>CS clade</taxon>
        <taxon>Chlamydomonadales</taxon>
        <taxon>Haematococcaceae</taxon>
        <taxon>Haematococcus</taxon>
    </lineage>
</organism>
<evidence type="ECO:0000313" key="3">
    <source>
        <dbReference type="Proteomes" id="UP000485058"/>
    </source>
</evidence>
<accession>A0A699ZGV1</accession>
<dbReference type="Proteomes" id="UP000485058">
    <property type="component" value="Unassembled WGS sequence"/>
</dbReference>
<dbReference type="AlphaFoldDB" id="A0A699ZGV1"/>
<keyword evidence="1" id="KW-0472">Membrane</keyword>
<dbReference type="EMBL" id="BLLF01001334">
    <property type="protein sequence ID" value="GFH18659.1"/>
    <property type="molecule type" value="Genomic_DNA"/>
</dbReference>
<name>A0A699ZGV1_HAELA</name>
<proteinExistence type="predicted"/>
<gene>
    <name evidence="2" type="ORF">HaLaN_15499</name>
</gene>
<evidence type="ECO:0000313" key="2">
    <source>
        <dbReference type="EMBL" id="GFH18659.1"/>
    </source>
</evidence>
<keyword evidence="1" id="KW-1133">Transmembrane helix</keyword>
<evidence type="ECO:0000256" key="1">
    <source>
        <dbReference type="SAM" id="Phobius"/>
    </source>
</evidence>
<comment type="caution">
    <text evidence="2">The sequence shown here is derived from an EMBL/GenBank/DDBJ whole genome shotgun (WGS) entry which is preliminary data.</text>
</comment>
<reference evidence="2 3" key="1">
    <citation type="submission" date="2020-02" db="EMBL/GenBank/DDBJ databases">
        <title>Draft genome sequence of Haematococcus lacustris strain NIES-144.</title>
        <authorList>
            <person name="Morimoto D."/>
            <person name="Nakagawa S."/>
            <person name="Yoshida T."/>
            <person name="Sawayama S."/>
        </authorList>
    </citation>
    <scope>NUCLEOTIDE SEQUENCE [LARGE SCALE GENOMIC DNA]</scope>
    <source>
        <strain evidence="2 3">NIES-144</strain>
    </source>
</reference>
<keyword evidence="1" id="KW-0812">Transmembrane</keyword>